<feature type="domain" description="DUF5753" evidence="1">
    <location>
        <begin position="16"/>
        <end position="164"/>
    </location>
</feature>
<sequence length="172" mass="18625">MTQHGAGEQLVVLAAAGATQITCFSGVTIPVLLRTESYAKALAAALGLSPAPELQRDGVLPRCVFFIHEYALRTVVGNNRLMEDQVLHLLFHAPSIRVVPASAGGAAAVGLDYALIQYEHEPPLVYLANWALASDAATVERAVLVFQRMHAVALDNERSRDLLMDYVAVYDR</sequence>
<dbReference type="eggNOG" id="COG1396">
    <property type="taxonomic scope" value="Bacteria"/>
</dbReference>
<evidence type="ECO:0000313" key="3">
    <source>
        <dbReference type="Proteomes" id="UP000033393"/>
    </source>
</evidence>
<dbReference type="EMBL" id="JYJG01000049">
    <property type="protein sequence ID" value="KJK50811.1"/>
    <property type="molecule type" value="Genomic_DNA"/>
</dbReference>
<name>A0A0F0H7G5_LENAE</name>
<evidence type="ECO:0000313" key="2">
    <source>
        <dbReference type="EMBL" id="KJK50811.1"/>
    </source>
</evidence>
<keyword evidence="3" id="KW-1185">Reference proteome</keyword>
<dbReference type="PATRIC" id="fig|68170.10.peg.9554"/>
<accession>A0A0F0H7G5</accession>
<proteinExistence type="predicted"/>
<reference evidence="2 3" key="1">
    <citation type="submission" date="2015-02" db="EMBL/GenBank/DDBJ databases">
        <authorList>
            <person name="Ju K.-S."/>
            <person name="Doroghazi J.R."/>
            <person name="Metcalf W."/>
        </authorList>
    </citation>
    <scope>NUCLEOTIDE SEQUENCE [LARGE SCALE GENOMIC DNA]</scope>
    <source>
        <strain evidence="2 3">NRRL B-16140</strain>
    </source>
</reference>
<evidence type="ECO:0000259" key="1">
    <source>
        <dbReference type="Pfam" id="PF19054"/>
    </source>
</evidence>
<comment type="caution">
    <text evidence="2">The sequence shown here is derived from an EMBL/GenBank/DDBJ whole genome shotgun (WGS) entry which is preliminary data.</text>
</comment>
<dbReference type="STRING" id="68170.GCA_000974445_08149"/>
<dbReference type="InterPro" id="IPR043917">
    <property type="entry name" value="DUF5753"/>
</dbReference>
<dbReference type="RefSeq" id="WP_045310961.1">
    <property type="nucleotide sequence ID" value="NZ_JYJG01000049.1"/>
</dbReference>
<dbReference type="Pfam" id="PF19054">
    <property type="entry name" value="DUF5753"/>
    <property type="match status" value="1"/>
</dbReference>
<gene>
    <name evidence="2" type="ORF">UK23_09075</name>
</gene>
<dbReference type="AlphaFoldDB" id="A0A0F0H7G5"/>
<dbReference type="OrthoDB" id="3684304at2"/>
<protein>
    <recommendedName>
        <fullName evidence="1">DUF5753 domain-containing protein</fullName>
    </recommendedName>
</protein>
<organism evidence="2 3">
    <name type="scientific">Lentzea aerocolonigenes</name>
    <name type="common">Lechevalieria aerocolonigenes</name>
    <name type="synonym">Saccharothrix aerocolonigenes</name>
    <dbReference type="NCBI Taxonomy" id="68170"/>
    <lineage>
        <taxon>Bacteria</taxon>
        <taxon>Bacillati</taxon>
        <taxon>Actinomycetota</taxon>
        <taxon>Actinomycetes</taxon>
        <taxon>Pseudonocardiales</taxon>
        <taxon>Pseudonocardiaceae</taxon>
        <taxon>Lentzea</taxon>
    </lineage>
</organism>
<dbReference type="Proteomes" id="UP000033393">
    <property type="component" value="Unassembled WGS sequence"/>
</dbReference>